<dbReference type="RefSeq" id="WP_141197450.1">
    <property type="nucleotide sequence ID" value="NZ_CP041186.1"/>
</dbReference>
<dbReference type="Proteomes" id="UP000315995">
    <property type="component" value="Chromosome"/>
</dbReference>
<sequence>MATSRFDNLDPDKQGQILDAAAEEFGEKGYEAASINQIIQKAGISKGSMYYYFEDKRDLFDTTLRYATERMLAMTGGFDVDAITAENFWEYLQDYSRRSLDQLRNNELYIRLAKSFHQVMEPNDPEAPGAETMEWGKQVMRELLERGREFGRVRTDLSIDFLIQLAIAVDSVFDHWLLERWGECSEEELQELMEQHIDAMKRLLSPASNVEVTQ</sequence>
<evidence type="ECO:0000256" key="4">
    <source>
        <dbReference type="PROSITE-ProRule" id="PRU00335"/>
    </source>
</evidence>
<evidence type="ECO:0000313" key="6">
    <source>
        <dbReference type="EMBL" id="QDG50960.1"/>
    </source>
</evidence>
<dbReference type="PROSITE" id="PS01081">
    <property type="entry name" value="HTH_TETR_1"/>
    <property type="match status" value="1"/>
</dbReference>
<accession>A0A4Y6PRV3</accession>
<dbReference type="PRINTS" id="PR00455">
    <property type="entry name" value="HTHTETR"/>
</dbReference>
<name>A0A4Y6PRV3_PERCE</name>
<dbReference type="PANTHER" id="PTHR47506">
    <property type="entry name" value="TRANSCRIPTIONAL REGULATORY PROTEIN"/>
    <property type="match status" value="1"/>
</dbReference>
<feature type="domain" description="HTH tetR-type" evidence="5">
    <location>
        <begin position="11"/>
        <end position="71"/>
    </location>
</feature>
<gene>
    <name evidence="6" type="ORF">FIV42_09500</name>
</gene>
<evidence type="ECO:0000256" key="2">
    <source>
        <dbReference type="ARBA" id="ARBA00023125"/>
    </source>
</evidence>
<evidence type="ECO:0000256" key="3">
    <source>
        <dbReference type="ARBA" id="ARBA00023163"/>
    </source>
</evidence>
<evidence type="ECO:0000313" key="7">
    <source>
        <dbReference type="Proteomes" id="UP000315995"/>
    </source>
</evidence>
<dbReference type="Pfam" id="PF00440">
    <property type="entry name" value="TetR_N"/>
    <property type="match status" value="1"/>
</dbReference>
<feature type="DNA-binding region" description="H-T-H motif" evidence="4">
    <location>
        <begin position="34"/>
        <end position="53"/>
    </location>
</feature>
<reference evidence="6 7" key="1">
    <citation type="submission" date="2019-06" db="EMBL/GenBank/DDBJ databases">
        <title>Persicimonas caeni gen. nov., sp. nov., a predatory bacterium isolated from solar saltern.</title>
        <authorList>
            <person name="Wang S."/>
        </authorList>
    </citation>
    <scope>NUCLEOTIDE SEQUENCE [LARGE SCALE GENOMIC DNA]</scope>
    <source>
        <strain evidence="6 7">YN101</strain>
    </source>
</reference>
<accession>A0A5B8Y3K3</accession>
<keyword evidence="2 4" id="KW-0238">DNA-binding</keyword>
<dbReference type="PANTHER" id="PTHR47506:SF1">
    <property type="entry name" value="HTH-TYPE TRANSCRIPTIONAL REGULATOR YJDC"/>
    <property type="match status" value="1"/>
</dbReference>
<dbReference type="InterPro" id="IPR036271">
    <property type="entry name" value="Tet_transcr_reg_TetR-rel_C_sf"/>
</dbReference>
<dbReference type="SUPFAM" id="SSF48498">
    <property type="entry name" value="Tetracyclin repressor-like, C-terminal domain"/>
    <property type="match status" value="1"/>
</dbReference>
<dbReference type="InterPro" id="IPR009057">
    <property type="entry name" value="Homeodomain-like_sf"/>
</dbReference>
<keyword evidence="7" id="KW-1185">Reference proteome</keyword>
<keyword evidence="1" id="KW-0805">Transcription regulation</keyword>
<dbReference type="PROSITE" id="PS50977">
    <property type="entry name" value="HTH_TETR_2"/>
    <property type="match status" value="1"/>
</dbReference>
<dbReference type="OrthoDB" id="9812484at2"/>
<proteinExistence type="predicted"/>
<evidence type="ECO:0000256" key="1">
    <source>
        <dbReference type="ARBA" id="ARBA00023015"/>
    </source>
</evidence>
<dbReference type="SUPFAM" id="SSF46689">
    <property type="entry name" value="Homeodomain-like"/>
    <property type="match status" value="1"/>
</dbReference>
<dbReference type="GO" id="GO:0003677">
    <property type="term" value="F:DNA binding"/>
    <property type="evidence" value="ECO:0007669"/>
    <property type="project" value="UniProtKB-UniRule"/>
</dbReference>
<dbReference type="EMBL" id="CP041186">
    <property type="protein sequence ID" value="QDG50960.1"/>
    <property type="molecule type" value="Genomic_DNA"/>
</dbReference>
<protein>
    <submittedName>
        <fullName evidence="6">TetR/AcrR family transcriptional regulator</fullName>
    </submittedName>
</protein>
<evidence type="ECO:0000259" key="5">
    <source>
        <dbReference type="PROSITE" id="PS50977"/>
    </source>
</evidence>
<keyword evidence="3" id="KW-0804">Transcription</keyword>
<dbReference type="InterPro" id="IPR023772">
    <property type="entry name" value="DNA-bd_HTH_TetR-type_CS"/>
</dbReference>
<organism evidence="6 7">
    <name type="scientific">Persicimonas caeni</name>
    <dbReference type="NCBI Taxonomy" id="2292766"/>
    <lineage>
        <taxon>Bacteria</taxon>
        <taxon>Deltaproteobacteria</taxon>
        <taxon>Bradymonadales</taxon>
        <taxon>Bradymonadaceae</taxon>
        <taxon>Persicimonas</taxon>
    </lineage>
</organism>
<dbReference type="AlphaFoldDB" id="A0A4Y6PRV3"/>
<dbReference type="Gene3D" id="1.10.357.10">
    <property type="entry name" value="Tetracycline Repressor, domain 2"/>
    <property type="match status" value="1"/>
</dbReference>
<dbReference type="InterPro" id="IPR001647">
    <property type="entry name" value="HTH_TetR"/>
</dbReference>